<dbReference type="SUPFAM" id="SSF49299">
    <property type="entry name" value="PKD domain"/>
    <property type="match status" value="3"/>
</dbReference>
<dbReference type="NCBIfam" id="TIGR04131">
    <property type="entry name" value="Bac_Flav_CTERM"/>
    <property type="match status" value="1"/>
</dbReference>
<keyword evidence="4" id="KW-1185">Reference proteome</keyword>
<accession>A0A2H9VNV7</accession>
<dbReference type="InterPro" id="IPR035234">
    <property type="entry name" value="IgGFc-bd_N"/>
</dbReference>
<evidence type="ECO:0000256" key="1">
    <source>
        <dbReference type="SAM" id="SignalP"/>
    </source>
</evidence>
<dbReference type="Pfam" id="PF18911">
    <property type="entry name" value="PKD_4"/>
    <property type="match status" value="3"/>
</dbReference>
<comment type="caution">
    <text evidence="3">The sequence shown here is derived from an EMBL/GenBank/DDBJ whole genome shotgun (WGS) entry which is preliminary data.</text>
</comment>
<dbReference type="EMBL" id="PGFJ01000002">
    <property type="protein sequence ID" value="PJJ79990.1"/>
    <property type="molecule type" value="Genomic_DNA"/>
</dbReference>
<dbReference type="SMART" id="SM00089">
    <property type="entry name" value="PKD"/>
    <property type="match status" value="4"/>
</dbReference>
<dbReference type="InterPro" id="IPR022409">
    <property type="entry name" value="PKD/Chitinase_dom"/>
</dbReference>
<dbReference type="PANTHER" id="PTHR46534:SF1">
    <property type="entry name" value="IGGFC-BINDING PROTEIN N-TERMINAL DOMAIN-CONTAINING PROTEIN"/>
    <property type="match status" value="1"/>
</dbReference>
<feature type="domain" description="PKD" evidence="2">
    <location>
        <begin position="761"/>
        <end position="823"/>
    </location>
</feature>
<dbReference type="InterPro" id="IPR013783">
    <property type="entry name" value="Ig-like_fold"/>
</dbReference>
<reference evidence="3 4" key="1">
    <citation type="submission" date="2017-11" db="EMBL/GenBank/DDBJ databases">
        <title>Genomic Encyclopedia of Archaeal and Bacterial Type Strains, Phase II (KMG-II): From Individual Species to Whole Genera.</title>
        <authorList>
            <person name="Goeker M."/>
        </authorList>
    </citation>
    <scope>NUCLEOTIDE SEQUENCE [LARGE SCALE GENOMIC DNA]</scope>
    <source>
        <strain evidence="3 4">DSM 28175</strain>
    </source>
</reference>
<protein>
    <submittedName>
        <fullName evidence="3">Gliding motility-associated-like protein</fullName>
    </submittedName>
</protein>
<dbReference type="Gene3D" id="2.60.40.10">
    <property type="entry name" value="Immunoglobulins"/>
    <property type="match status" value="4"/>
</dbReference>
<feature type="signal peptide" evidence="1">
    <location>
        <begin position="1"/>
        <end position="22"/>
    </location>
</feature>
<dbReference type="InterPro" id="IPR035986">
    <property type="entry name" value="PKD_dom_sf"/>
</dbReference>
<evidence type="ECO:0000259" key="2">
    <source>
        <dbReference type="PROSITE" id="PS50093"/>
    </source>
</evidence>
<dbReference type="RefSeq" id="WP_100342292.1">
    <property type="nucleotide sequence ID" value="NZ_PGFJ01000002.1"/>
</dbReference>
<dbReference type="CDD" id="cd00146">
    <property type="entry name" value="PKD"/>
    <property type="match status" value="3"/>
</dbReference>
<dbReference type="AlphaFoldDB" id="A0A2H9VNV7"/>
<dbReference type="Proteomes" id="UP000242687">
    <property type="component" value="Unassembled WGS sequence"/>
</dbReference>
<organism evidence="3 4">
    <name type="scientific">Mucilaginibacter auburnensis</name>
    <dbReference type="NCBI Taxonomy" id="1457233"/>
    <lineage>
        <taxon>Bacteria</taxon>
        <taxon>Pseudomonadati</taxon>
        <taxon>Bacteroidota</taxon>
        <taxon>Sphingobacteriia</taxon>
        <taxon>Sphingobacteriales</taxon>
        <taxon>Sphingobacteriaceae</taxon>
        <taxon>Mucilaginibacter</taxon>
    </lineage>
</organism>
<keyword evidence="1" id="KW-0732">Signal</keyword>
<sequence length="1170" mass="127757">MTLKPVLLQFALILIALSSSFGQVVSNQGKEFWTAFPSHIPDAPDGNPSLANMSIFVTSDKSSSGKISVGNFSANFSVVANTVTEIKIPRSIAYIDTSESGIPLSNKGVHILVDPGQPKVVVYSHIFAGRRSAASLLLPVESLGKSYFSMNYMQDETNDGKNFIIVIASNNNTSVRLKRGNTDLVPGGITLSKAGDVYEYLSKEDLSGVSITSSTPECSNFAVFTGSSGTRINPSDCTTAATIDPLFQQAYPVQSWGLNYAFVPFSMKSLSEPNPVRTRGQFARILAKDDGTTVQIDGLVVATLNAGQFFTTPAPLNKPAFITASKPVCVAQYALSQACSGNTNSFGDPDMVLLNPIEYSLKNITVYSSSSEDIKEQYVNVVIKNEGINTFKINGTVSPSPFSPMPTLPGYSYLQLNLNSYNTNNFHITSSEAFNAIAYGFGPVESYAYSAGTNLFASYTINAIKQATNQIIDSACVQDDYFFKLTLPFKPTAITWQLDNIEAPIVQTNPTGNSGSKNGIFFYEFTFPKTPAYDNFGKHDIKIHADYAASECALAGQLEINNTFTVITPPMADFDITTEDCDNTYKFKIKNATGVNGELCSWDFGDGSIIWGVPLNSTPSHTYLLAGDYTVQLILSNSCSTSLKKTIHINQSEQPAFDISNRTCVEKPVTFTDKSNFTNFKPVLWEWQFGDNQTIQATSNLPVYHAFTLPGEYPVKLILKNALGCILEVTNTVKIYTTPLPDFNIPQTCSGGQASVINLTTEEPSIQYLWDFGDINSTMVNANTSTLRQPTHIYSTAGIYTVTLTVQSANGCKQTVAKNVQITQMNITPEFDVQGNSCDGDVVTFKNLSVTNSQTIKTIEWYFDYDGRPNDKETFNNPINGDIYTHLYPPLPNNLKQLTYKVKLRIYVEGGCFNEVTKNILITKAPSLYFDTLPQVCTTMPAFRLTQATETTGVQGTGTYSGAGVTANGFFDPEIAGAGEHVIKYTFTTSSGCIKVITKFITVLKPLKVNLPQAINLEKNQSVLLKPTIQGDNLTYLWSPSTGLNNSKISNPTASPQNNTTYTLTVSNGICNVSATVIINVLPPIEAPNTFTPNGDGINDIWIIRNIEKHPDAVVDVFNRYGANVFHSKSYNIPWDGRFNSSYVPTGAYYYIISFSGSKKQITGSLTVIR</sequence>
<dbReference type="Pfam" id="PF17517">
    <property type="entry name" value="IgGFc_binding"/>
    <property type="match status" value="1"/>
</dbReference>
<dbReference type="InterPro" id="IPR026341">
    <property type="entry name" value="T9SS_type_B"/>
</dbReference>
<name>A0A2H9VNV7_9SPHI</name>
<feature type="chain" id="PRO_5014120682" evidence="1">
    <location>
        <begin position="23"/>
        <end position="1170"/>
    </location>
</feature>
<evidence type="ECO:0000313" key="4">
    <source>
        <dbReference type="Proteomes" id="UP000242687"/>
    </source>
</evidence>
<proteinExistence type="predicted"/>
<dbReference type="PANTHER" id="PTHR46534">
    <property type="entry name" value="IGGFC_BINDING DOMAIN-CONTAINING PROTEIN"/>
    <property type="match status" value="1"/>
</dbReference>
<dbReference type="PROSITE" id="PS50093">
    <property type="entry name" value="PKD"/>
    <property type="match status" value="3"/>
</dbReference>
<dbReference type="Pfam" id="PF13585">
    <property type="entry name" value="CHU_C"/>
    <property type="match status" value="1"/>
</dbReference>
<gene>
    <name evidence="3" type="ORF">CLV57_3132</name>
</gene>
<feature type="domain" description="PKD" evidence="2">
    <location>
        <begin position="602"/>
        <end position="649"/>
    </location>
</feature>
<dbReference type="InterPro" id="IPR000601">
    <property type="entry name" value="PKD_dom"/>
</dbReference>
<evidence type="ECO:0000313" key="3">
    <source>
        <dbReference type="EMBL" id="PJJ79990.1"/>
    </source>
</evidence>
<dbReference type="OrthoDB" id="7794186at2"/>
<feature type="domain" description="PKD" evidence="2">
    <location>
        <begin position="682"/>
        <end position="735"/>
    </location>
</feature>